<evidence type="ECO:0000259" key="1">
    <source>
        <dbReference type="Pfam" id="PF13460"/>
    </source>
</evidence>
<dbReference type="InterPro" id="IPR036291">
    <property type="entry name" value="NAD(P)-bd_dom_sf"/>
</dbReference>
<dbReference type="Gene3D" id="3.40.50.720">
    <property type="entry name" value="NAD(P)-binding Rossmann-like Domain"/>
    <property type="match status" value="1"/>
</dbReference>
<dbReference type="PANTHER" id="PTHR43355:SF2">
    <property type="entry name" value="FLAVIN REDUCTASE (NADPH)"/>
    <property type="match status" value="1"/>
</dbReference>
<proteinExistence type="predicted"/>
<organism evidence="2 3">
    <name type="scientific">Brachyspira aalborgi</name>
    <dbReference type="NCBI Taxonomy" id="29522"/>
    <lineage>
        <taxon>Bacteria</taxon>
        <taxon>Pseudomonadati</taxon>
        <taxon>Spirochaetota</taxon>
        <taxon>Spirochaetia</taxon>
        <taxon>Brachyspirales</taxon>
        <taxon>Brachyspiraceae</taxon>
        <taxon>Brachyspira</taxon>
    </lineage>
</organism>
<dbReference type="InterPro" id="IPR051606">
    <property type="entry name" value="Polyketide_Oxido-like"/>
</dbReference>
<dbReference type="Pfam" id="PF13460">
    <property type="entry name" value="NAD_binding_10"/>
    <property type="match status" value="1"/>
</dbReference>
<feature type="domain" description="NAD(P)-binding" evidence="1">
    <location>
        <begin position="7"/>
        <end position="190"/>
    </location>
</feature>
<protein>
    <submittedName>
        <fullName evidence="2">NAD(P)-dependent oxidoreductase</fullName>
    </submittedName>
</protein>
<dbReference type="EMBL" id="SAXX01000011">
    <property type="protein sequence ID" value="TXJ33572.1"/>
    <property type="molecule type" value="Genomic_DNA"/>
</dbReference>
<dbReference type="AlphaFoldDB" id="A0A5C8EAA4"/>
<comment type="caution">
    <text evidence="2">The sequence shown here is derived from an EMBL/GenBank/DDBJ whole genome shotgun (WGS) entry which is preliminary data.</text>
</comment>
<dbReference type="RefSeq" id="WP_147736291.1">
    <property type="nucleotide sequence ID" value="NZ_SAXX01000011.1"/>
</dbReference>
<name>A0A5C8EAA4_9SPIR</name>
<gene>
    <name evidence="2" type="ORF">EPJ69_04115</name>
</gene>
<evidence type="ECO:0000313" key="2">
    <source>
        <dbReference type="EMBL" id="TXJ33572.1"/>
    </source>
</evidence>
<dbReference type="PANTHER" id="PTHR43355">
    <property type="entry name" value="FLAVIN REDUCTASE (NADPH)"/>
    <property type="match status" value="1"/>
</dbReference>
<dbReference type="InterPro" id="IPR016040">
    <property type="entry name" value="NAD(P)-bd_dom"/>
</dbReference>
<reference evidence="2 3" key="1">
    <citation type="journal article" date="1992" name="Lakartidningen">
        <title>[Penicillin V and not amoxicillin is the first choice preparation in acute otitis].</title>
        <authorList>
            <person name="Kamme C."/>
            <person name="Lundgren K."/>
            <person name="Prellner K."/>
        </authorList>
    </citation>
    <scope>NUCLEOTIDE SEQUENCE [LARGE SCALE GENOMIC DNA]</scope>
    <source>
        <strain evidence="2 3">PC5538III-lc</strain>
    </source>
</reference>
<dbReference type="Proteomes" id="UP000324707">
    <property type="component" value="Unassembled WGS sequence"/>
</dbReference>
<sequence length="212" mass="23644">MKIAIIGATGKAGKLIMEEALQRGLDVTAIVRNKSKLSNSSVKVIEKDLFDLKKEDLKDFDTVVSAFGIWEEKELSKHGEVMNHLCDILADTNIRLMIVGGAASLFVNKEHSMILIDSPDFPKDWINLAKNSNKAFEILKATKNVLWTYISPSADFQADGKKTGEYSIGDKDELCFNSKGESMISYADYAIGFVDEIENKKFLNKRITLVSK</sequence>
<dbReference type="SUPFAM" id="SSF51735">
    <property type="entry name" value="NAD(P)-binding Rossmann-fold domains"/>
    <property type="match status" value="1"/>
</dbReference>
<dbReference type="GO" id="GO:0016646">
    <property type="term" value="F:oxidoreductase activity, acting on the CH-NH group of donors, NAD or NADP as acceptor"/>
    <property type="evidence" value="ECO:0007669"/>
    <property type="project" value="TreeGrafter"/>
</dbReference>
<dbReference type="CDD" id="cd05244">
    <property type="entry name" value="BVR-B_like_SDR_a"/>
    <property type="match status" value="1"/>
</dbReference>
<evidence type="ECO:0000313" key="3">
    <source>
        <dbReference type="Proteomes" id="UP000324707"/>
    </source>
</evidence>
<accession>A0A5C8EAA4</accession>